<name>A0ABV8AYW9_9BACI</name>
<comment type="caution">
    <text evidence="1">The sequence shown here is derived from an EMBL/GenBank/DDBJ whole genome shotgun (WGS) entry which is preliminary data.</text>
</comment>
<dbReference type="InterPro" id="IPR046312">
    <property type="entry name" value="DUF6454"/>
</dbReference>
<reference evidence="2" key="1">
    <citation type="journal article" date="2019" name="Int. J. Syst. Evol. Microbiol.">
        <title>The Global Catalogue of Microorganisms (GCM) 10K type strain sequencing project: providing services to taxonomists for standard genome sequencing and annotation.</title>
        <authorList>
            <consortium name="The Broad Institute Genomics Platform"/>
            <consortium name="The Broad Institute Genome Sequencing Center for Infectious Disease"/>
            <person name="Wu L."/>
            <person name="Ma J."/>
        </authorList>
    </citation>
    <scope>NUCLEOTIDE SEQUENCE [LARGE SCALE GENOMIC DNA]</scope>
    <source>
        <strain evidence="2">CCUG 61889</strain>
    </source>
</reference>
<dbReference type="EMBL" id="JBHRZT010000007">
    <property type="protein sequence ID" value="MFC3882117.1"/>
    <property type="molecule type" value="Genomic_DNA"/>
</dbReference>
<dbReference type="Proteomes" id="UP001595752">
    <property type="component" value="Unassembled WGS sequence"/>
</dbReference>
<proteinExistence type="predicted"/>
<evidence type="ECO:0000313" key="2">
    <source>
        <dbReference type="Proteomes" id="UP001595752"/>
    </source>
</evidence>
<accession>A0ABV8AYW9</accession>
<dbReference type="Pfam" id="PF20055">
    <property type="entry name" value="DUF6454"/>
    <property type="match status" value="1"/>
</dbReference>
<organism evidence="1 2">
    <name type="scientific">Bacillus songklensis</name>
    <dbReference type="NCBI Taxonomy" id="1069116"/>
    <lineage>
        <taxon>Bacteria</taxon>
        <taxon>Bacillati</taxon>
        <taxon>Bacillota</taxon>
        <taxon>Bacilli</taxon>
        <taxon>Bacillales</taxon>
        <taxon>Bacillaceae</taxon>
        <taxon>Bacillus</taxon>
    </lineage>
</organism>
<sequence>MLGKKGVGYLNTYHPQGMTKIGDLYYMSSVEIIEKPVKYDQPKDGYDRTPGKGIGHLIL</sequence>
<protein>
    <submittedName>
        <fullName evidence="1">DUF6454 family protein</fullName>
    </submittedName>
</protein>
<evidence type="ECO:0000313" key="1">
    <source>
        <dbReference type="EMBL" id="MFC3882117.1"/>
    </source>
</evidence>
<gene>
    <name evidence="1" type="ORF">ACFOU2_00705</name>
</gene>
<keyword evidence="2" id="KW-1185">Reference proteome</keyword>
<dbReference type="RefSeq" id="WP_377911689.1">
    <property type="nucleotide sequence ID" value="NZ_JBHRZT010000007.1"/>
</dbReference>